<accession>A0ACB8AVG6</accession>
<protein>
    <submittedName>
        <fullName evidence="1">Uncharacterized protein</fullName>
    </submittedName>
</protein>
<comment type="caution">
    <text evidence="1">The sequence shown here is derived from an EMBL/GenBank/DDBJ whole genome shotgun (WGS) entry which is preliminary data.</text>
</comment>
<dbReference type="EMBL" id="MU267090">
    <property type="protein sequence ID" value="KAH7917381.1"/>
    <property type="molecule type" value="Genomic_DNA"/>
</dbReference>
<organism evidence="1 2">
    <name type="scientific">Leucogyrophana mollusca</name>
    <dbReference type="NCBI Taxonomy" id="85980"/>
    <lineage>
        <taxon>Eukaryota</taxon>
        <taxon>Fungi</taxon>
        <taxon>Dikarya</taxon>
        <taxon>Basidiomycota</taxon>
        <taxon>Agaricomycotina</taxon>
        <taxon>Agaricomycetes</taxon>
        <taxon>Agaricomycetidae</taxon>
        <taxon>Boletales</taxon>
        <taxon>Boletales incertae sedis</taxon>
        <taxon>Leucogyrophana</taxon>
    </lineage>
</organism>
<dbReference type="Proteomes" id="UP000790709">
    <property type="component" value="Unassembled WGS sequence"/>
</dbReference>
<reference evidence="1" key="1">
    <citation type="journal article" date="2021" name="New Phytol.">
        <title>Evolutionary innovations through gain and loss of genes in the ectomycorrhizal Boletales.</title>
        <authorList>
            <person name="Wu G."/>
            <person name="Miyauchi S."/>
            <person name="Morin E."/>
            <person name="Kuo A."/>
            <person name="Drula E."/>
            <person name="Varga T."/>
            <person name="Kohler A."/>
            <person name="Feng B."/>
            <person name="Cao Y."/>
            <person name="Lipzen A."/>
            <person name="Daum C."/>
            <person name="Hundley H."/>
            <person name="Pangilinan J."/>
            <person name="Johnson J."/>
            <person name="Barry K."/>
            <person name="LaButti K."/>
            <person name="Ng V."/>
            <person name="Ahrendt S."/>
            <person name="Min B."/>
            <person name="Choi I.G."/>
            <person name="Park H."/>
            <person name="Plett J.M."/>
            <person name="Magnuson J."/>
            <person name="Spatafora J.W."/>
            <person name="Nagy L.G."/>
            <person name="Henrissat B."/>
            <person name="Grigoriev I.V."/>
            <person name="Yang Z.L."/>
            <person name="Xu J."/>
            <person name="Martin F.M."/>
        </authorList>
    </citation>
    <scope>NUCLEOTIDE SEQUENCE</scope>
    <source>
        <strain evidence="1">KUC20120723A-06</strain>
    </source>
</reference>
<gene>
    <name evidence="1" type="ORF">BV22DRAFT_1042377</name>
</gene>
<keyword evidence="2" id="KW-1185">Reference proteome</keyword>
<evidence type="ECO:0000313" key="1">
    <source>
        <dbReference type="EMBL" id="KAH7917381.1"/>
    </source>
</evidence>
<evidence type="ECO:0000313" key="2">
    <source>
        <dbReference type="Proteomes" id="UP000790709"/>
    </source>
</evidence>
<sequence>MCAPCDQETNRNEQSGDGSGRWGVGHLGDNKQYPFQLSPYPHHRQVPVILSVNYSQPLRPYNAEGQYTTPVVLLAFLIGLQCCMSALRLMYGATLPC</sequence>
<name>A0ACB8AVG6_9AGAM</name>
<proteinExistence type="predicted"/>